<keyword evidence="5 7" id="KW-0472">Membrane</keyword>
<feature type="transmembrane region" description="Helical" evidence="7">
    <location>
        <begin position="427"/>
        <end position="450"/>
    </location>
</feature>
<dbReference type="PANTHER" id="PTHR43791:SF81">
    <property type="entry name" value="TRANSPORTER, PUTATIVE (AFU_ORTHOLOGUE AFUA_7G01190)-RELATED"/>
    <property type="match status" value="1"/>
</dbReference>
<accession>A0AAV9NKW9</accession>
<organism evidence="8 9">
    <name type="scientific">Exophiala bonariae</name>
    <dbReference type="NCBI Taxonomy" id="1690606"/>
    <lineage>
        <taxon>Eukaryota</taxon>
        <taxon>Fungi</taxon>
        <taxon>Dikarya</taxon>
        <taxon>Ascomycota</taxon>
        <taxon>Pezizomycotina</taxon>
        <taxon>Eurotiomycetes</taxon>
        <taxon>Chaetothyriomycetidae</taxon>
        <taxon>Chaetothyriales</taxon>
        <taxon>Herpotrichiellaceae</taxon>
        <taxon>Exophiala</taxon>
    </lineage>
</organism>
<evidence type="ECO:0000256" key="4">
    <source>
        <dbReference type="ARBA" id="ARBA00022989"/>
    </source>
</evidence>
<feature type="transmembrane region" description="Helical" evidence="7">
    <location>
        <begin position="171"/>
        <end position="193"/>
    </location>
</feature>
<evidence type="ECO:0000256" key="2">
    <source>
        <dbReference type="ARBA" id="ARBA00022448"/>
    </source>
</evidence>
<keyword evidence="3 7" id="KW-0812">Transmembrane</keyword>
<evidence type="ECO:0000313" key="8">
    <source>
        <dbReference type="EMBL" id="KAK5061191.1"/>
    </source>
</evidence>
<sequence length="526" mass="58535">MAEKSQDLSKQEKAIIDNEDDQLKPTLTTNVGQVEELDEAGIFLREHNFSQAYLAELLEDKELNKKIIRRIDWTLMPLLCGTYFLQYIDKQALSYSAVYDLFPSTNMSSNQYSWLASIFYFAYLVAEWPASYLAQHYPTGRVVACFVFIWGSIMLITASCHNFTGMAICRFLLGVFESVITPCFMMIVSMWYVKAEQPSRAGTFYCFNGVGSMTGGILFYAVGHAKGFPIWKIIFVLCGGVTVLWGILLFFYLPSSIMSSRAFNPEQKALLIARSQTNRTGVYNRKIKWSQIVEALSDPQVWMLFFFTLLNEIINGGIANFGKLIVKGVAGGDPLLATAYGIPQGAFQVVFVFSGPWLASKFKNSRTIIMALYLCPTIIGATIMWQMPRSNKVGCLLGYYITGSFVASLVLALQLPATNVGGYTKRVTATAFVFLAYCVGNIIGPHAFLAKEAPIYQTGCKLILACAAGQIALALGLRALLIWRNRQRDNLAVEAQGSINLDIEADDADLLNDLTDFQNPKFRYAS</sequence>
<keyword evidence="9" id="KW-1185">Reference proteome</keyword>
<keyword evidence="2" id="KW-0813">Transport</keyword>
<dbReference type="AlphaFoldDB" id="A0AAV9NKW9"/>
<dbReference type="Proteomes" id="UP001358417">
    <property type="component" value="Unassembled WGS sequence"/>
</dbReference>
<evidence type="ECO:0000256" key="7">
    <source>
        <dbReference type="SAM" id="Phobius"/>
    </source>
</evidence>
<comment type="caution">
    <text evidence="8">The sequence shown here is derived from an EMBL/GenBank/DDBJ whole genome shotgun (WGS) entry which is preliminary data.</text>
</comment>
<feature type="transmembrane region" description="Helical" evidence="7">
    <location>
        <begin position="462"/>
        <end position="481"/>
    </location>
</feature>
<feature type="transmembrane region" description="Helical" evidence="7">
    <location>
        <begin position="112"/>
        <end position="130"/>
    </location>
</feature>
<dbReference type="FunFam" id="1.20.1250.20:FF:000064">
    <property type="entry name" value="MFS allantoate transporter"/>
    <property type="match status" value="1"/>
</dbReference>
<evidence type="ECO:0000256" key="6">
    <source>
        <dbReference type="ARBA" id="ARBA00037968"/>
    </source>
</evidence>
<dbReference type="SUPFAM" id="SSF103473">
    <property type="entry name" value="MFS general substrate transporter"/>
    <property type="match status" value="1"/>
</dbReference>
<dbReference type="InterPro" id="IPR011701">
    <property type="entry name" value="MFS"/>
</dbReference>
<proteinExistence type="inferred from homology"/>
<feature type="transmembrane region" description="Helical" evidence="7">
    <location>
        <begin position="397"/>
        <end position="415"/>
    </location>
</feature>
<evidence type="ECO:0000256" key="5">
    <source>
        <dbReference type="ARBA" id="ARBA00023136"/>
    </source>
</evidence>
<dbReference type="PANTHER" id="PTHR43791">
    <property type="entry name" value="PERMEASE-RELATED"/>
    <property type="match status" value="1"/>
</dbReference>
<feature type="transmembrane region" description="Helical" evidence="7">
    <location>
        <begin position="142"/>
        <end position="159"/>
    </location>
</feature>
<feature type="transmembrane region" description="Helical" evidence="7">
    <location>
        <begin position="205"/>
        <end position="223"/>
    </location>
</feature>
<evidence type="ECO:0008006" key="10">
    <source>
        <dbReference type="Google" id="ProtNLM"/>
    </source>
</evidence>
<gene>
    <name evidence="8" type="ORF">LTR84_007733</name>
</gene>
<feature type="transmembrane region" description="Helical" evidence="7">
    <location>
        <begin position="367"/>
        <end position="385"/>
    </location>
</feature>
<feature type="transmembrane region" description="Helical" evidence="7">
    <location>
        <begin position="229"/>
        <end position="253"/>
    </location>
</feature>
<evidence type="ECO:0000256" key="1">
    <source>
        <dbReference type="ARBA" id="ARBA00004141"/>
    </source>
</evidence>
<reference evidence="8 9" key="1">
    <citation type="submission" date="2023-08" db="EMBL/GenBank/DDBJ databases">
        <title>Black Yeasts Isolated from many extreme environments.</title>
        <authorList>
            <person name="Coleine C."/>
            <person name="Stajich J.E."/>
            <person name="Selbmann L."/>
        </authorList>
    </citation>
    <scope>NUCLEOTIDE SEQUENCE [LARGE SCALE GENOMIC DNA]</scope>
    <source>
        <strain evidence="8 9">CCFEE 5792</strain>
    </source>
</reference>
<comment type="similarity">
    <text evidence="6">Belongs to the major facilitator superfamily. Allantoate permease family.</text>
</comment>
<dbReference type="GO" id="GO:0016020">
    <property type="term" value="C:membrane"/>
    <property type="evidence" value="ECO:0007669"/>
    <property type="project" value="UniProtKB-SubCell"/>
</dbReference>
<dbReference type="GO" id="GO:0022857">
    <property type="term" value="F:transmembrane transporter activity"/>
    <property type="evidence" value="ECO:0007669"/>
    <property type="project" value="InterPro"/>
</dbReference>
<dbReference type="GeneID" id="89975898"/>
<evidence type="ECO:0000313" key="9">
    <source>
        <dbReference type="Proteomes" id="UP001358417"/>
    </source>
</evidence>
<comment type="subcellular location">
    <subcellularLocation>
        <location evidence="1">Membrane</location>
        <topology evidence="1">Multi-pass membrane protein</topology>
    </subcellularLocation>
</comment>
<evidence type="ECO:0000256" key="3">
    <source>
        <dbReference type="ARBA" id="ARBA00022692"/>
    </source>
</evidence>
<keyword evidence="4 7" id="KW-1133">Transmembrane helix</keyword>
<dbReference type="RefSeq" id="XP_064710288.1">
    <property type="nucleotide sequence ID" value="XM_064851285.1"/>
</dbReference>
<dbReference type="Gene3D" id="1.20.1250.20">
    <property type="entry name" value="MFS general substrate transporter like domains"/>
    <property type="match status" value="2"/>
</dbReference>
<protein>
    <recommendedName>
        <fullName evidence="10">Major facilitator superfamily (MFS) profile domain-containing protein</fullName>
    </recommendedName>
</protein>
<dbReference type="EMBL" id="JAVRRD010000003">
    <property type="protein sequence ID" value="KAK5061191.1"/>
    <property type="molecule type" value="Genomic_DNA"/>
</dbReference>
<dbReference type="InterPro" id="IPR036259">
    <property type="entry name" value="MFS_trans_sf"/>
</dbReference>
<name>A0AAV9NKW9_9EURO</name>
<dbReference type="Pfam" id="PF07690">
    <property type="entry name" value="MFS_1"/>
    <property type="match status" value="1"/>
</dbReference>